<dbReference type="SMART" id="SM00181">
    <property type="entry name" value="EGF"/>
    <property type="match status" value="3"/>
</dbReference>
<evidence type="ECO:0000256" key="3">
    <source>
        <dbReference type="PROSITE-ProRule" id="PRU00076"/>
    </source>
</evidence>
<feature type="domain" description="Laminin G" evidence="7">
    <location>
        <begin position="1"/>
        <end position="149"/>
    </location>
</feature>
<evidence type="ECO:0000259" key="8">
    <source>
        <dbReference type="PROSITE" id="PS50026"/>
    </source>
</evidence>
<evidence type="ECO:0008006" key="13">
    <source>
        <dbReference type="Google" id="ProtNLM"/>
    </source>
</evidence>
<dbReference type="InterPro" id="IPR052071">
    <property type="entry name" value="SCUB_EGF-like_domain"/>
</dbReference>
<dbReference type="InterPro" id="IPR003410">
    <property type="entry name" value="HYR_dom"/>
</dbReference>
<feature type="domain" description="EGF-like" evidence="8">
    <location>
        <begin position="794"/>
        <end position="829"/>
    </location>
</feature>
<dbReference type="GO" id="GO:0005615">
    <property type="term" value="C:extracellular space"/>
    <property type="evidence" value="ECO:0007669"/>
    <property type="project" value="TreeGrafter"/>
</dbReference>
<evidence type="ECO:0000259" key="10">
    <source>
        <dbReference type="PROSITE" id="PS50923"/>
    </source>
</evidence>
<dbReference type="AlphaFoldDB" id="A0A7R9G7M1"/>
<dbReference type="SUPFAM" id="SSF49899">
    <property type="entry name" value="Concanavalin A-like lectins/glucanases"/>
    <property type="match status" value="1"/>
</dbReference>
<dbReference type="Gene3D" id="2.10.50.10">
    <property type="entry name" value="Tumor Necrosis Factor Receptor, subunit A, domain 2"/>
    <property type="match status" value="4"/>
</dbReference>
<dbReference type="Proteomes" id="UP000678499">
    <property type="component" value="Unassembled WGS sequence"/>
</dbReference>
<dbReference type="SUPFAM" id="SSF57196">
    <property type="entry name" value="EGF/Laminin"/>
    <property type="match status" value="1"/>
</dbReference>
<dbReference type="SMART" id="SM01411">
    <property type="entry name" value="Ephrin_rec_like"/>
    <property type="match status" value="4"/>
</dbReference>
<evidence type="ECO:0000313" key="11">
    <source>
        <dbReference type="EMBL" id="CAD7272243.1"/>
    </source>
</evidence>
<dbReference type="Gene3D" id="2.10.25.10">
    <property type="entry name" value="Laminin"/>
    <property type="match status" value="2"/>
</dbReference>
<feature type="disulfide bond" evidence="3">
    <location>
        <begin position="797"/>
        <end position="807"/>
    </location>
</feature>
<dbReference type="EMBL" id="CAJPEX010000013">
    <property type="protein sequence ID" value="CAG0912395.1"/>
    <property type="molecule type" value="Genomic_DNA"/>
</dbReference>
<dbReference type="PROSITE" id="PS50026">
    <property type="entry name" value="EGF_3"/>
    <property type="match status" value="1"/>
</dbReference>
<evidence type="ECO:0000256" key="1">
    <source>
        <dbReference type="ARBA" id="ARBA00022737"/>
    </source>
</evidence>
<dbReference type="Gene3D" id="2.60.120.200">
    <property type="match status" value="1"/>
</dbReference>
<keyword evidence="6" id="KW-0812">Transmembrane</keyword>
<dbReference type="PROSITE" id="PS50923">
    <property type="entry name" value="SUSHI"/>
    <property type="match status" value="1"/>
</dbReference>
<dbReference type="EMBL" id="OA882050">
    <property type="protein sequence ID" value="CAD7272243.1"/>
    <property type="molecule type" value="Genomic_DNA"/>
</dbReference>
<evidence type="ECO:0000259" key="7">
    <source>
        <dbReference type="PROSITE" id="PS50025"/>
    </source>
</evidence>
<keyword evidence="3" id="KW-0245">EGF-like domain</keyword>
<proteinExistence type="predicted"/>
<dbReference type="PANTHER" id="PTHR24046">
    <property type="entry name" value="SIGNAL PEPTIDE, CUB AND EGF-LIKE DOMAIN-CONTAINING"/>
    <property type="match status" value="1"/>
</dbReference>
<dbReference type="InterPro" id="IPR001791">
    <property type="entry name" value="Laminin_G"/>
</dbReference>
<dbReference type="InterPro" id="IPR000742">
    <property type="entry name" value="EGF"/>
</dbReference>
<protein>
    <recommendedName>
        <fullName evidence="13">Sushi, von Willebrand factor type A, EGF and pentraxin domain-containing protein 1</fullName>
    </recommendedName>
</protein>
<dbReference type="GO" id="GO:0007165">
    <property type="term" value="P:signal transduction"/>
    <property type="evidence" value="ECO:0007669"/>
    <property type="project" value="TreeGrafter"/>
</dbReference>
<organism evidence="11">
    <name type="scientific">Notodromas monacha</name>
    <dbReference type="NCBI Taxonomy" id="399045"/>
    <lineage>
        <taxon>Eukaryota</taxon>
        <taxon>Metazoa</taxon>
        <taxon>Ecdysozoa</taxon>
        <taxon>Arthropoda</taxon>
        <taxon>Crustacea</taxon>
        <taxon>Oligostraca</taxon>
        <taxon>Ostracoda</taxon>
        <taxon>Podocopa</taxon>
        <taxon>Podocopida</taxon>
        <taxon>Cypridocopina</taxon>
        <taxon>Cypridoidea</taxon>
        <taxon>Cyprididae</taxon>
        <taxon>Notodromas</taxon>
    </lineage>
</organism>
<dbReference type="PANTHER" id="PTHR24046:SF5">
    <property type="entry name" value="EGF-LIKE DOMAIN-CONTAINING PROTEIN"/>
    <property type="match status" value="1"/>
</dbReference>
<feature type="domain" description="HYR" evidence="9">
    <location>
        <begin position="200"/>
        <end position="293"/>
    </location>
</feature>
<dbReference type="InterPro" id="IPR009030">
    <property type="entry name" value="Growth_fac_rcpt_cys_sf"/>
</dbReference>
<dbReference type="InterPro" id="IPR000436">
    <property type="entry name" value="Sushi_SCR_CCP_dom"/>
</dbReference>
<gene>
    <name evidence="11" type="ORF">NMOB1V02_LOCUS185</name>
</gene>
<sequence>MSKNCTEITDDIFYTRFSSPHTPTDRKLLVQAHSSGVHIALFDDLTDLYVTYRSKIPINDGQWHHIALTWDGVTGTVTLSTDAVIVASIPGYGEGKALETYGWVTLGSSLTDDEPSLAESGFHGSISRVNIWSRPLDIRSEIPKQVLSCKNAPVLFDGLLLRWTGYDKIEGNVERISPAKCGSKVCPPGYFGSKCDSLLKDKYPPRVDYCPSNIWVISKNGSAFVNWDPPIFSDNIRLTRVVEQNDYTPGQAFSWGTYQASFQINTHLFAVAYVAYDEAGNSASCNFKIYVLSDFCPSPEDPVGGSQRCNDWGPGGRFKVCQISCNPGQKFSQDVPDFYTCGADGIWRPNQDESSPLVYPACADTTALNFAFFILAATPAQRVFKINMQFPTSVICNEAGQGVLSEKIKNALLMLNRNWRICSNTIRGSGMCNDLEVDVKCTKKSRSRRQVENDDVYTVEVSFPAVNDPATNVNSNDRANIRDLIEAIILEQNEFDVGEVLPNVVPDPGSLRLSSDYACPIGKVVAPPDCVDCAAGTFYDATTETCKFCPIGTFQNDVGQIRCKPCPNIAGKQGVTAMPGARSSNMCKERCLAGHYYDAETSLCRPCGYGMYQPEEGKFSCSPCGLGLTTRTDSATTKDECREECGSGYQLGLVGNCEPCPRGTYRTKGVNLACKKCPSGRTTLSTGAYTIEDCSLPICDPGTYLNSSLGNQCVKCPKGMYQPESQKTSCEECPPNTSTSAEGAVGVDECTNPCEVNGEETLCHKHAQCFFNKERNEFACRCMSGFEGNGTYCKDKCDGYCVNEGRCEKREDGEPQCRCIRNFTGPRCKSRSEFAYYAGGIAAAVLLISFLVLLIYMIWVRTSRKKTVEPKKVLTPPLDLNGSAVNFYYGSPAPYAESIAPSHHSTYAHYYDDEEDGWEMPNFYNETYMKESLHNGKMNSLARSNASVYGTRQTEDLYDRLRKHAYQGKKEKADGEKERKGKRKRNQHCPNHALRSSLPRLSFRSLDDRRALNRRSTLGVHGSVQSGKRRMRH</sequence>
<name>A0A7R9G7M1_9CRUS</name>
<feature type="compositionally biased region" description="Low complexity" evidence="5">
    <location>
        <begin position="993"/>
        <end position="1002"/>
    </location>
</feature>
<keyword evidence="6" id="KW-1133">Transmembrane helix</keyword>
<dbReference type="InterPro" id="IPR013320">
    <property type="entry name" value="ConA-like_dom_sf"/>
</dbReference>
<keyword evidence="1" id="KW-0677">Repeat</keyword>
<evidence type="ECO:0000313" key="12">
    <source>
        <dbReference type="Proteomes" id="UP000678499"/>
    </source>
</evidence>
<dbReference type="InterPro" id="IPR011641">
    <property type="entry name" value="Tyr-kin_ephrin_A/B_rcpt-like"/>
</dbReference>
<feature type="disulfide bond" evidence="3">
    <location>
        <begin position="819"/>
        <end position="828"/>
    </location>
</feature>
<dbReference type="SUPFAM" id="SSF57184">
    <property type="entry name" value="Growth factor receptor domain"/>
    <property type="match status" value="2"/>
</dbReference>
<keyword evidence="4" id="KW-0768">Sushi</keyword>
<evidence type="ECO:0000259" key="9">
    <source>
        <dbReference type="PROSITE" id="PS50825"/>
    </source>
</evidence>
<feature type="region of interest" description="Disordered" evidence="5">
    <location>
        <begin position="964"/>
        <end position="1002"/>
    </location>
</feature>
<dbReference type="Pfam" id="PF07699">
    <property type="entry name" value="Ephrin_rec_like"/>
    <property type="match status" value="4"/>
</dbReference>
<accession>A0A7R9G7M1</accession>
<dbReference type="CDD" id="cd00110">
    <property type="entry name" value="LamG"/>
    <property type="match status" value="1"/>
</dbReference>
<dbReference type="Pfam" id="PF13385">
    <property type="entry name" value="Laminin_G_3"/>
    <property type="match status" value="1"/>
</dbReference>
<dbReference type="PROSITE" id="PS00022">
    <property type="entry name" value="EGF_1"/>
    <property type="match status" value="1"/>
</dbReference>
<keyword evidence="2 3" id="KW-1015">Disulfide bond</keyword>
<dbReference type="GO" id="GO:0009986">
    <property type="term" value="C:cell surface"/>
    <property type="evidence" value="ECO:0007669"/>
    <property type="project" value="TreeGrafter"/>
</dbReference>
<feature type="transmembrane region" description="Helical" evidence="6">
    <location>
        <begin position="834"/>
        <end position="859"/>
    </location>
</feature>
<dbReference type="OrthoDB" id="430340at2759"/>
<keyword evidence="6" id="KW-0472">Membrane</keyword>
<dbReference type="PROSITE" id="PS50825">
    <property type="entry name" value="HYR"/>
    <property type="match status" value="1"/>
</dbReference>
<feature type="compositionally biased region" description="Basic and acidic residues" evidence="5">
    <location>
        <begin position="968"/>
        <end position="979"/>
    </location>
</feature>
<evidence type="ECO:0000256" key="6">
    <source>
        <dbReference type="SAM" id="Phobius"/>
    </source>
</evidence>
<dbReference type="Pfam" id="PF02494">
    <property type="entry name" value="HYR"/>
    <property type="match status" value="1"/>
</dbReference>
<keyword evidence="12" id="KW-1185">Reference proteome</keyword>
<comment type="caution">
    <text evidence="3">Lacks conserved residue(s) required for the propagation of feature annotation.</text>
</comment>
<dbReference type="PROSITE" id="PS50025">
    <property type="entry name" value="LAM_G_DOMAIN"/>
    <property type="match status" value="1"/>
</dbReference>
<evidence type="ECO:0000256" key="2">
    <source>
        <dbReference type="ARBA" id="ARBA00023157"/>
    </source>
</evidence>
<reference evidence="11" key="1">
    <citation type="submission" date="2020-11" db="EMBL/GenBank/DDBJ databases">
        <authorList>
            <person name="Tran Van P."/>
        </authorList>
    </citation>
    <scope>NUCLEOTIDE SEQUENCE</scope>
</reference>
<evidence type="ECO:0000256" key="5">
    <source>
        <dbReference type="SAM" id="MobiDB-lite"/>
    </source>
</evidence>
<dbReference type="FunFam" id="2.10.50.10:FF:000032">
    <property type="entry name" value="Uncharacterized protein, isoform A"/>
    <property type="match status" value="1"/>
</dbReference>
<feature type="domain" description="Sushi" evidence="10">
    <location>
        <begin position="294"/>
        <end position="364"/>
    </location>
</feature>
<evidence type="ECO:0000256" key="4">
    <source>
        <dbReference type="PROSITE-ProRule" id="PRU00302"/>
    </source>
</evidence>
<feature type="region of interest" description="Disordered" evidence="5">
    <location>
        <begin position="1014"/>
        <end position="1033"/>
    </location>
</feature>